<evidence type="ECO:0000256" key="4">
    <source>
        <dbReference type="ARBA" id="ARBA00023136"/>
    </source>
</evidence>
<evidence type="ECO:0000313" key="9">
    <source>
        <dbReference type="Proteomes" id="UP001165065"/>
    </source>
</evidence>
<comment type="caution">
    <text evidence="8">The sequence shown here is derived from an EMBL/GenBank/DDBJ whole genome shotgun (WGS) entry which is preliminary data.</text>
</comment>
<dbReference type="OrthoDB" id="28208at2759"/>
<evidence type="ECO:0000256" key="6">
    <source>
        <dbReference type="SAM" id="Phobius"/>
    </source>
</evidence>
<dbReference type="AlphaFoldDB" id="A0A9W7GKV7"/>
<reference evidence="9" key="1">
    <citation type="journal article" date="2023" name="Commun. Biol.">
        <title>Genome analysis of Parmales, the sister group of diatoms, reveals the evolutionary specialization of diatoms from phago-mixotrophs to photoautotrophs.</title>
        <authorList>
            <person name="Ban H."/>
            <person name="Sato S."/>
            <person name="Yoshikawa S."/>
            <person name="Yamada K."/>
            <person name="Nakamura Y."/>
            <person name="Ichinomiya M."/>
            <person name="Sato N."/>
            <person name="Blanc-Mathieu R."/>
            <person name="Endo H."/>
            <person name="Kuwata A."/>
            <person name="Ogata H."/>
        </authorList>
    </citation>
    <scope>NUCLEOTIDE SEQUENCE [LARGE SCALE GENOMIC DNA]</scope>
</reference>
<dbReference type="Proteomes" id="UP001165065">
    <property type="component" value="Unassembled WGS sequence"/>
</dbReference>
<feature type="domain" description="Amino acid transporter transmembrane" evidence="7">
    <location>
        <begin position="270"/>
        <end position="398"/>
    </location>
</feature>
<keyword evidence="4 6" id="KW-0472">Membrane</keyword>
<name>A0A9W7GKV7_9STRA</name>
<evidence type="ECO:0000259" key="7">
    <source>
        <dbReference type="Pfam" id="PF01490"/>
    </source>
</evidence>
<evidence type="ECO:0000256" key="1">
    <source>
        <dbReference type="ARBA" id="ARBA00004141"/>
    </source>
</evidence>
<gene>
    <name evidence="8" type="ORF">TrCOL_g5651</name>
</gene>
<feature type="region of interest" description="Disordered" evidence="5">
    <location>
        <begin position="59"/>
        <end position="78"/>
    </location>
</feature>
<dbReference type="PANTHER" id="PTHR22950">
    <property type="entry name" value="AMINO ACID TRANSPORTER"/>
    <property type="match status" value="1"/>
</dbReference>
<keyword evidence="2 6" id="KW-0812">Transmembrane</keyword>
<feature type="transmembrane region" description="Helical" evidence="6">
    <location>
        <begin position="312"/>
        <end position="331"/>
    </location>
</feature>
<feature type="domain" description="Amino acid transporter transmembrane" evidence="7">
    <location>
        <begin position="6"/>
        <end position="53"/>
    </location>
</feature>
<evidence type="ECO:0000256" key="5">
    <source>
        <dbReference type="SAM" id="MobiDB-lite"/>
    </source>
</evidence>
<dbReference type="EMBL" id="BRYA01000334">
    <property type="protein sequence ID" value="GMI47195.1"/>
    <property type="molecule type" value="Genomic_DNA"/>
</dbReference>
<feature type="compositionally biased region" description="Acidic residues" evidence="5">
    <location>
        <begin position="237"/>
        <end position="251"/>
    </location>
</feature>
<feature type="transmembrane region" description="Helical" evidence="6">
    <location>
        <begin position="408"/>
        <end position="425"/>
    </location>
</feature>
<feature type="transmembrane region" description="Helical" evidence="6">
    <location>
        <begin position="352"/>
        <end position="370"/>
    </location>
</feature>
<feature type="transmembrane region" description="Helical" evidence="6">
    <location>
        <begin position="169"/>
        <end position="189"/>
    </location>
</feature>
<protein>
    <recommendedName>
        <fullName evidence="7">Amino acid transporter transmembrane domain-containing protein</fullName>
    </recommendedName>
</protein>
<accession>A0A9W7GKV7</accession>
<organism evidence="8 9">
    <name type="scientific">Triparma columacea</name>
    <dbReference type="NCBI Taxonomy" id="722753"/>
    <lineage>
        <taxon>Eukaryota</taxon>
        <taxon>Sar</taxon>
        <taxon>Stramenopiles</taxon>
        <taxon>Ochrophyta</taxon>
        <taxon>Bolidophyceae</taxon>
        <taxon>Parmales</taxon>
        <taxon>Triparmaceae</taxon>
        <taxon>Triparma</taxon>
    </lineage>
</organism>
<proteinExistence type="predicted"/>
<keyword evidence="3 6" id="KW-1133">Transmembrane helix</keyword>
<sequence length="426" mass="45709">MPFSPTSYLNLTNSVLGAGVLTLPYAFSLTGIYLGLILLSTFALLSAISLKFLDESLTASSTPPPPSPPSPSSTNMTVSLLLPSSKPPPLPLPQPPTTYASLSLHYLGPPISRLTTLSTILYSYGSSLSYFLITLNLLTSLTSLPRLPCAIAVCIPTLPLTAMRDISSLRHASLLAMLCVLYLAFVLAYRYSQSNEQEGCERLGWDWKVGDVLRATPLFCFAFNCQVQYPTIRASSNEDENDDEQDDNDDHEDLRNPSVPPTPTHPPQSLLISLTMLTCALVYSLSSLTGYSTFCSTTPPNVLDGFPDDDPLVRAARWAFAVVLLCSYPLYGSAIVREIGELSGEEQMSFGGRFMWSAAIVGTTAVVAYFEPPLDRITGITGAVGGGALVYVLPGAIRWKAGGGGGRIMAIGGTIVMILGTWAVMR</sequence>
<feature type="region of interest" description="Disordered" evidence="5">
    <location>
        <begin position="234"/>
        <end position="265"/>
    </location>
</feature>
<dbReference type="GO" id="GO:0016020">
    <property type="term" value="C:membrane"/>
    <property type="evidence" value="ECO:0007669"/>
    <property type="project" value="UniProtKB-SubCell"/>
</dbReference>
<dbReference type="InterPro" id="IPR013057">
    <property type="entry name" value="AA_transpt_TM"/>
</dbReference>
<feature type="compositionally biased region" description="Pro residues" evidence="5">
    <location>
        <begin position="62"/>
        <end position="71"/>
    </location>
</feature>
<feature type="transmembrane region" description="Helical" evidence="6">
    <location>
        <begin position="7"/>
        <end position="26"/>
    </location>
</feature>
<feature type="transmembrane region" description="Helical" evidence="6">
    <location>
        <begin position="270"/>
        <end position="292"/>
    </location>
</feature>
<feature type="transmembrane region" description="Helical" evidence="6">
    <location>
        <begin position="120"/>
        <end position="138"/>
    </location>
</feature>
<feature type="transmembrane region" description="Helical" evidence="6">
    <location>
        <begin position="376"/>
        <end position="396"/>
    </location>
</feature>
<evidence type="ECO:0000256" key="3">
    <source>
        <dbReference type="ARBA" id="ARBA00022989"/>
    </source>
</evidence>
<dbReference type="GO" id="GO:0015179">
    <property type="term" value="F:L-amino acid transmembrane transporter activity"/>
    <property type="evidence" value="ECO:0007669"/>
    <property type="project" value="TreeGrafter"/>
</dbReference>
<dbReference type="Pfam" id="PF01490">
    <property type="entry name" value="Aa_trans"/>
    <property type="match status" value="3"/>
</dbReference>
<comment type="subcellular location">
    <subcellularLocation>
        <location evidence="1">Membrane</location>
        <topology evidence="1">Multi-pass membrane protein</topology>
    </subcellularLocation>
</comment>
<keyword evidence="9" id="KW-1185">Reference proteome</keyword>
<evidence type="ECO:0000256" key="2">
    <source>
        <dbReference type="ARBA" id="ARBA00022692"/>
    </source>
</evidence>
<evidence type="ECO:0000313" key="8">
    <source>
        <dbReference type="EMBL" id="GMI47195.1"/>
    </source>
</evidence>
<feature type="domain" description="Amino acid transporter transmembrane" evidence="7">
    <location>
        <begin position="97"/>
        <end position="234"/>
    </location>
</feature>